<reference evidence="1" key="1">
    <citation type="journal article" date="2023" name="bioRxiv">
        <title>Improved chromosome-level genome assembly for marigold (Tagetes erecta).</title>
        <authorList>
            <person name="Jiang F."/>
            <person name="Yuan L."/>
            <person name="Wang S."/>
            <person name="Wang H."/>
            <person name="Xu D."/>
            <person name="Wang A."/>
            <person name="Fan W."/>
        </authorList>
    </citation>
    <scope>NUCLEOTIDE SEQUENCE</scope>
    <source>
        <strain evidence="1">WSJ</strain>
        <tissue evidence="1">Leaf</tissue>
    </source>
</reference>
<keyword evidence="2" id="KW-1185">Reference proteome</keyword>
<proteinExistence type="predicted"/>
<dbReference type="Proteomes" id="UP001229421">
    <property type="component" value="Unassembled WGS sequence"/>
</dbReference>
<organism evidence="1 2">
    <name type="scientific">Tagetes erecta</name>
    <name type="common">African marigold</name>
    <dbReference type="NCBI Taxonomy" id="13708"/>
    <lineage>
        <taxon>Eukaryota</taxon>
        <taxon>Viridiplantae</taxon>
        <taxon>Streptophyta</taxon>
        <taxon>Embryophyta</taxon>
        <taxon>Tracheophyta</taxon>
        <taxon>Spermatophyta</taxon>
        <taxon>Magnoliopsida</taxon>
        <taxon>eudicotyledons</taxon>
        <taxon>Gunneridae</taxon>
        <taxon>Pentapetalae</taxon>
        <taxon>asterids</taxon>
        <taxon>campanulids</taxon>
        <taxon>Asterales</taxon>
        <taxon>Asteraceae</taxon>
        <taxon>Asteroideae</taxon>
        <taxon>Heliantheae alliance</taxon>
        <taxon>Tageteae</taxon>
        <taxon>Tagetes</taxon>
    </lineage>
</organism>
<evidence type="ECO:0000313" key="2">
    <source>
        <dbReference type="Proteomes" id="UP001229421"/>
    </source>
</evidence>
<comment type="caution">
    <text evidence="1">The sequence shown here is derived from an EMBL/GenBank/DDBJ whole genome shotgun (WGS) entry which is preliminary data.</text>
</comment>
<accession>A0AAD8KGR6</accession>
<gene>
    <name evidence="1" type="ORF">QVD17_23096</name>
</gene>
<dbReference type="EMBL" id="JAUHHV010000006">
    <property type="protein sequence ID" value="KAK1421041.1"/>
    <property type="molecule type" value="Genomic_DNA"/>
</dbReference>
<sequence length="80" mass="9291">MKKWQFNLSSLSSTSINLPENVLAISKRCVLPTAKELAIHYSLPYLLLIQIKKFVNHNRKVPISRNAHYRSQSALTTRRR</sequence>
<evidence type="ECO:0000313" key="1">
    <source>
        <dbReference type="EMBL" id="KAK1421041.1"/>
    </source>
</evidence>
<name>A0AAD8KGR6_TARER</name>
<protein>
    <submittedName>
        <fullName evidence="1">Uncharacterized protein</fullName>
    </submittedName>
</protein>
<dbReference type="AlphaFoldDB" id="A0AAD8KGR6"/>